<dbReference type="OrthoDB" id="849076at2"/>
<proteinExistence type="predicted"/>
<keyword evidence="3" id="KW-1185">Reference proteome</keyword>
<feature type="chain" id="PRO_5005375372" description="Secretion system C-terminal sorting domain-containing protein" evidence="1">
    <location>
        <begin position="23"/>
        <end position="244"/>
    </location>
</feature>
<feature type="signal peptide" evidence="1">
    <location>
        <begin position="1"/>
        <end position="22"/>
    </location>
</feature>
<accession>T2KNC6</accession>
<protein>
    <recommendedName>
        <fullName evidence="4">Secretion system C-terminal sorting domain-containing protein</fullName>
    </recommendedName>
</protein>
<sequence length="244" mass="26153">MKKTTLLLMMVCFIASPTLLTAQTPFSVSINGGTTYVSNPGSFAGYAWNGIGNHSFNNTNSSDINISITNYDETNPDVGNEIFINFSRVGFGNAPLAWGSDNSTTLATLKPSDFTDGSANITVSIPAGTLPVAETTDYVSGYNWILQVVGANASGQTYINYVTTIEEEITLSTKDFSKTKLAAFYNTKIDAIMIDKSISGNYSIYDITGRSITTGTITNTIDTSYLKGGMYILSTTSGVLKFVK</sequence>
<dbReference type="RefSeq" id="WP_038531208.1">
    <property type="nucleotide sequence ID" value="NZ_HG315671.1"/>
</dbReference>
<reference evidence="2 3" key="1">
    <citation type="journal article" date="2013" name="Appl. Environ. Microbiol.">
        <title>The genome of the alga-associated marine flavobacterium Formosa agariphila KMM 3901T reveals a broad potential for degradation of algal polysaccharides.</title>
        <authorList>
            <person name="Mann A.J."/>
            <person name="Hahnke R.L."/>
            <person name="Huang S."/>
            <person name="Werner J."/>
            <person name="Xing P."/>
            <person name="Barbeyron T."/>
            <person name="Huettel B."/>
            <person name="Stueber K."/>
            <person name="Reinhardt R."/>
            <person name="Harder J."/>
            <person name="Gloeckner F.O."/>
            <person name="Amann R.I."/>
            <person name="Teeling H."/>
        </authorList>
    </citation>
    <scope>NUCLEOTIDE SEQUENCE [LARGE SCALE GENOMIC DNA]</scope>
    <source>
        <strain evidence="3">DSM 15362 / KCTC 12365 / LMG 23005 / KMM 3901</strain>
    </source>
</reference>
<gene>
    <name evidence="2" type="ORF">BN863_25380</name>
</gene>
<dbReference type="AlphaFoldDB" id="T2KNC6"/>
<organism evidence="2 3">
    <name type="scientific">Formosa agariphila (strain DSM 15362 / KCTC 12365 / LMG 23005 / KMM 3901 / M-2Alg 35-1)</name>
    <dbReference type="NCBI Taxonomy" id="1347342"/>
    <lineage>
        <taxon>Bacteria</taxon>
        <taxon>Pseudomonadati</taxon>
        <taxon>Bacteroidota</taxon>
        <taxon>Flavobacteriia</taxon>
        <taxon>Flavobacteriales</taxon>
        <taxon>Flavobacteriaceae</taxon>
        <taxon>Formosa</taxon>
    </lineage>
</organism>
<dbReference type="EMBL" id="HG315671">
    <property type="protein sequence ID" value="CDF80250.1"/>
    <property type="molecule type" value="Genomic_DNA"/>
</dbReference>
<evidence type="ECO:0008006" key="4">
    <source>
        <dbReference type="Google" id="ProtNLM"/>
    </source>
</evidence>
<evidence type="ECO:0000313" key="3">
    <source>
        <dbReference type="Proteomes" id="UP000016160"/>
    </source>
</evidence>
<evidence type="ECO:0000256" key="1">
    <source>
        <dbReference type="SAM" id="SignalP"/>
    </source>
</evidence>
<dbReference type="PATRIC" id="fig|1347342.6.peg.2552"/>
<keyword evidence="1" id="KW-0732">Signal</keyword>
<dbReference type="Proteomes" id="UP000016160">
    <property type="component" value="Chromosome"/>
</dbReference>
<name>T2KNC6_FORAG</name>
<evidence type="ECO:0000313" key="2">
    <source>
        <dbReference type="EMBL" id="CDF80250.1"/>
    </source>
</evidence>
<dbReference type="HOGENOM" id="CLU_1136740_0_0_10"/>